<evidence type="ECO:0000256" key="6">
    <source>
        <dbReference type="ARBA" id="ARBA00023326"/>
    </source>
</evidence>
<dbReference type="eggNOG" id="COG3693">
    <property type="taxonomic scope" value="Bacteria"/>
</dbReference>
<dbReference type="KEGG" id="xce:Xcel_2684"/>
<dbReference type="InterPro" id="IPR003610">
    <property type="entry name" value="CBM5/12"/>
</dbReference>
<evidence type="ECO:0000256" key="2">
    <source>
        <dbReference type="ARBA" id="ARBA00022737"/>
    </source>
</evidence>
<dbReference type="InterPro" id="IPR003305">
    <property type="entry name" value="CenC_carb-bd"/>
</dbReference>
<keyword evidence="5 7" id="KW-0326">Glycosidase</keyword>
<keyword evidence="10" id="KW-1185">Reference proteome</keyword>
<evidence type="ECO:0000256" key="4">
    <source>
        <dbReference type="ARBA" id="ARBA00023277"/>
    </source>
</evidence>
<keyword evidence="2" id="KW-0677">Repeat</keyword>
<dbReference type="InterPro" id="IPR017853">
    <property type="entry name" value="GH"/>
</dbReference>
<dbReference type="InterPro" id="IPR008979">
    <property type="entry name" value="Galactose-bd-like_sf"/>
</dbReference>
<evidence type="ECO:0000259" key="8">
    <source>
        <dbReference type="PROSITE" id="PS51760"/>
    </source>
</evidence>
<comment type="catalytic activity">
    <reaction evidence="7">
        <text>Endohydrolysis of (1-&gt;4)-beta-D-xylosidic linkages in xylans.</text>
        <dbReference type="EC" id="3.2.1.8"/>
    </reaction>
</comment>
<organism evidence="9 10">
    <name type="scientific">Xylanimonas cellulosilytica (strain DSM 15894 / JCM 12276 / CECT 5975 / KCTC 9989 / LMG 20990 / NBRC 107835 / XIL07)</name>
    <dbReference type="NCBI Taxonomy" id="446471"/>
    <lineage>
        <taxon>Bacteria</taxon>
        <taxon>Bacillati</taxon>
        <taxon>Actinomycetota</taxon>
        <taxon>Actinomycetes</taxon>
        <taxon>Micrococcales</taxon>
        <taxon>Promicromonosporaceae</taxon>
        <taxon>Xylanimonas</taxon>
    </lineage>
</organism>
<evidence type="ECO:0000256" key="1">
    <source>
        <dbReference type="ARBA" id="ARBA00007495"/>
    </source>
</evidence>
<sequence length="1242" mass="135209">MHQLLRPGNPRRARTKTWQRVTAAGTAGVLLAGGLLTTAGSAVAAPVEPAYEPTVVGTAEDPAAPAELVHTWTFETAADLATVDANGGVELSRVPNLDGDGYVLQVARGADDWRAPVFGAGFTEAGALYELRTDARVSADAPDARLEFRSMGGFGYAGGADVAADAWTPIVSGEFRAGGTVDAIMVQLGGGGAAAGSTYYLDNVELWRLEAAPQVDEDFEFEDLFFDFEDGAPGGWFARDASGQGPTLEVVSPGADGSGHALRVDGRGTQGDGPMLDVVDLLAPMTRLQFEADIRFVDHADGSGAITLSSQTGASTFTNLVQNMQVGNDWTRVGGEFMMPAFTTVANLYLETPWQSGAAGDTTAFEVDNIRIVEPAPLEWQRYLPGLQETLDIDAVGVAVDSRELSGSHAELVTHHFNHIVGENHMKPESWFAGSSMDTFRRHPEATAMLDFAVANDLTLFGHVLVWHSQTPSWFFQQDGRDLQNNPADRAFMEARTVEFFRLIAEDITRDYGLFGTDGNPMNSWEVVNEVVAGNPAVASGMREASPWFRIFGRDFVDMAFRHADAIFNGEFHVDSQDADAPVPHGHPNRITLWINDYNTERGLGVLNENTKRWVLFELVNELLENDAPIDGVGHQFHAGLEWPVSGLADALNLFAFDNGHIHQSRPLLQAITEVDVTIPGGEATERNLLRQGHYYREAFDIIRAHQAAHGDIDNVTIWGLTDGRSWRAAQAPLLFNDDLTAKPAFFGSIYGGLTPELIAAAEEAAGRPIEWALPVLVEAADVFGADVPFDAATFAAPYWTHLNPQALGTADRGFTTRWTPEHLTVLAEIGPSTHATVPSRLRITYGELELVVLRDGSVVTDGDHGIEALVDGDRFLVRIPHDVAEDDHASLRVASIHGSEQSPLEHGYWNGVVTFREDLSVVEIARTETAPLLDGVLDDVWATAPAITTGNRLSGTDEHATADVRTLWYDGEEFDRIYLFAEITDEVVDTSNPDAAAPHTRDSIEFFLSLLNSRDTSYVGLYDAQFRISADGELTFSSANAAIHAQRLNAEVALTDTGWVVEASIDLRTDTGHLQGQWNTAFGGEGAVFGFDVQVNDARGGDRVSHASWADPTGLGWQSTYRWGVARLVDTLETEPEVPSYDAWDASRVYLAGDRVVVDGRVFEAQWWTQGQSPDTSGPWGSWMELGAVVTVLDGEPVRAWTDSWVFDDGDVVAHDGDVWRARWWTRNQAPGDPHGPWVRL</sequence>
<dbReference type="SMART" id="SM00495">
    <property type="entry name" value="ChtBD3"/>
    <property type="match status" value="2"/>
</dbReference>
<dbReference type="Gene3D" id="2.10.10.20">
    <property type="entry name" value="Carbohydrate-binding module superfamily 5/12"/>
    <property type="match status" value="2"/>
</dbReference>
<evidence type="ECO:0000313" key="9">
    <source>
        <dbReference type="EMBL" id="ACZ31698.1"/>
    </source>
</evidence>
<dbReference type="CAZy" id="CBM22">
    <property type="family name" value="Carbohydrate-Binding Module Family 22"/>
</dbReference>
<dbReference type="PANTHER" id="PTHR31490">
    <property type="entry name" value="GLYCOSYL HYDROLASE"/>
    <property type="match status" value="1"/>
</dbReference>
<dbReference type="InterPro" id="IPR044846">
    <property type="entry name" value="GH10"/>
</dbReference>
<evidence type="ECO:0000256" key="5">
    <source>
        <dbReference type="ARBA" id="ARBA00023295"/>
    </source>
</evidence>
<dbReference type="SMART" id="SM00633">
    <property type="entry name" value="Glyco_10"/>
    <property type="match status" value="1"/>
</dbReference>
<dbReference type="PRINTS" id="PR00134">
    <property type="entry name" value="GLHYDRLASE10"/>
</dbReference>
<comment type="similarity">
    <text evidence="1 7">Belongs to the glycosyl hydrolase 10 (cellulase F) family.</text>
</comment>
<dbReference type="CAZy" id="CBM5">
    <property type="family name" value="Carbohydrate-Binding Module Family 5"/>
</dbReference>
<proteinExistence type="inferred from homology"/>
<accession>D1BXQ7</accession>
<dbReference type="GO" id="GO:0005576">
    <property type="term" value="C:extracellular region"/>
    <property type="evidence" value="ECO:0007669"/>
    <property type="project" value="InterPro"/>
</dbReference>
<keyword evidence="3 7" id="KW-0378">Hydrolase</keyword>
<keyword evidence="6 7" id="KW-0624">Polysaccharide degradation</keyword>
<dbReference type="Pfam" id="PF06452">
    <property type="entry name" value="CBM9_1"/>
    <property type="match status" value="1"/>
</dbReference>
<dbReference type="EC" id="3.2.1.8" evidence="7"/>
<reference evidence="10" key="1">
    <citation type="submission" date="2009-11" db="EMBL/GenBank/DDBJ databases">
        <title>The complete chromosome of Xylanimonas cellulosilytica DSM 15894.</title>
        <authorList>
            <consortium name="US DOE Joint Genome Institute (JGI-PGF)"/>
            <person name="Lucas S."/>
            <person name="Copeland A."/>
            <person name="Lapidus A."/>
            <person name="Glavina del Rio T."/>
            <person name="Dalin E."/>
            <person name="Tice H."/>
            <person name="Bruce D."/>
            <person name="Goodwin L."/>
            <person name="Pitluck S."/>
            <person name="Kyrpides N."/>
            <person name="Mavromatis K."/>
            <person name="Ivanova N."/>
            <person name="Mikhailova N."/>
            <person name="Foster B."/>
            <person name="Clum A."/>
            <person name="Brettin T."/>
            <person name="Detter J.C."/>
            <person name="Han C."/>
            <person name="Larimer F."/>
            <person name="Land M."/>
            <person name="Hauser L."/>
            <person name="Markowitz V."/>
            <person name="Cheng J.F."/>
            <person name="Hugenholtz P."/>
            <person name="Woyke T."/>
            <person name="Wu D."/>
            <person name="Gehrich-Schroeter G."/>
            <person name="Schneider S."/>
            <person name="Pukall S.R."/>
            <person name="Klenk H.P."/>
            <person name="Eisen J.A."/>
        </authorList>
    </citation>
    <scope>NUCLEOTIDE SEQUENCE [LARGE SCALE GENOMIC DNA]</scope>
    <source>
        <strain evidence="10">DSM 15894 / CECT 5975 / LMG 20990 / XIL07</strain>
    </source>
</reference>
<dbReference type="InterPro" id="IPR010502">
    <property type="entry name" value="Carb-bd_dom_fam9"/>
</dbReference>
<dbReference type="Pfam" id="PF00331">
    <property type="entry name" value="Glyco_hydro_10"/>
    <property type="match status" value="1"/>
</dbReference>
<gene>
    <name evidence="9" type="ordered locus">Xcel_2684</name>
</gene>
<dbReference type="STRING" id="446471.Xcel_2684"/>
<dbReference type="EMBL" id="CP001821">
    <property type="protein sequence ID" value="ACZ31698.1"/>
    <property type="molecule type" value="Genomic_DNA"/>
</dbReference>
<dbReference type="PROSITE" id="PS51760">
    <property type="entry name" value="GH10_2"/>
    <property type="match status" value="1"/>
</dbReference>
<dbReference type="PANTHER" id="PTHR31490:SF90">
    <property type="entry name" value="ENDO-1,4-BETA-XYLANASE A"/>
    <property type="match status" value="1"/>
</dbReference>
<dbReference type="SUPFAM" id="SSF49344">
    <property type="entry name" value="CBD9-like"/>
    <property type="match status" value="1"/>
</dbReference>
<evidence type="ECO:0000256" key="7">
    <source>
        <dbReference type="RuleBase" id="RU361174"/>
    </source>
</evidence>
<dbReference type="InterPro" id="IPR001000">
    <property type="entry name" value="GH10_dom"/>
</dbReference>
<dbReference type="InterPro" id="IPR036573">
    <property type="entry name" value="CBM_sf_5/12"/>
</dbReference>
<dbReference type="SUPFAM" id="SSF51445">
    <property type="entry name" value="(Trans)glycosidases"/>
    <property type="match status" value="1"/>
</dbReference>
<dbReference type="GO" id="GO:0031176">
    <property type="term" value="F:endo-1,4-beta-xylanase activity"/>
    <property type="evidence" value="ECO:0007669"/>
    <property type="project" value="UniProtKB-EC"/>
</dbReference>
<name>D1BXQ7_XYLCX</name>
<dbReference type="Gene3D" id="3.20.20.80">
    <property type="entry name" value="Glycosidases"/>
    <property type="match status" value="1"/>
</dbReference>
<dbReference type="OrthoDB" id="99456at2"/>
<dbReference type="Gene3D" id="2.60.120.260">
    <property type="entry name" value="Galactose-binding domain-like"/>
    <property type="match status" value="2"/>
</dbReference>
<dbReference type="CAZy" id="GH10">
    <property type="family name" value="Glycoside Hydrolase Family 10"/>
</dbReference>
<dbReference type="Proteomes" id="UP000002255">
    <property type="component" value="Chromosome"/>
</dbReference>
<dbReference type="SUPFAM" id="SSF49785">
    <property type="entry name" value="Galactose-binding domain-like"/>
    <property type="match status" value="1"/>
</dbReference>
<evidence type="ECO:0000256" key="3">
    <source>
        <dbReference type="ARBA" id="ARBA00022801"/>
    </source>
</evidence>
<keyword evidence="4 7" id="KW-0119">Carbohydrate metabolism</keyword>
<dbReference type="CAZy" id="CBM9">
    <property type="family name" value="Carbohydrate-Binding Module Family 9"/>
</dbReference>
<dbReference type="SUPFAM" id="SSF51055">
    <property type="entry name" value="Carbohydrate binding domain"/>
    <property type="match status" value="2"/>
</dbReference>
<dbReference type="HOGENOM" id="CLU_001408_0_0_11"/>
<reference evidence="9 10" key="2">
    <citation type="journal article" date="2010" name="Stand. Genomic Sci.">
        <title>Complete genome sequence of Xylanimonas cellulosilytica type strain (XIL07).</title>
        <authorList>
            <person name="Foster B."/>
            <person name="Pukall R."/>
            <person name="Abt B."/>
            <person name="Nolan M."/>
            <person name="Glavina Del Rio T."/>
            <person name="Chen F."/>
            <person name="Lucas S."/>
            <person name="Tice H."/>
            <person name="Pitluck S."/>
            <person name="Cheng J.-F."/>
            <person name="Chertkov O."/>
            <person name="Brettin T."/>
            <person name="Han C."/>
            <person name="Detter J.C."/>
            <person name="Bruce D."/>
            <person name="Goodwin L."/>
            <person name="Ivanova N."/>
            <person name="Mavromatis K."/>
            <person name="Pati A."/>
            <person name="Mikhailova N."/>
            <person name="Chen A."/>
            <person name="Palaniappan K."/>
            <person name="Land M."/>
            <person name="Hauser L."/>
            <person name="Chang Y.-J."/>
            <person name="Jeffries C.D."/>
            <person name="Chain P."/>
            <person name="Rohde M."/>
            <person name="Goeker M."/>
            <person name="Bristow J."/>
            <person name="Eisen J.A."/>
            <person name="Markowitz V."/>
            <person name="Hugenholtz P."/>
            <person name="Kyrpides N.C."/>
            <person name="Klenk H.-P."/>
            <person name="Lapidus A."/>
        </authorList>
    </citation>
    <scope>NUCLEOTIDE SEQUENCE [LARGE SCALE GENOMIC DNA]</scope>
    <source>
        <strain evidence="10">DSM 15894 / CECT 5975 / LMG 20990 / XIL07</strain>
    </source>
</reference>
<dbReference type="eggNOG" id="COG3979">
    <property type="taxonomic scope" value="Bacteria"/>
</dbReference>
<dbReference type="AlphaFoldDB" id="D1BXQ7"/>
<dbReference type="CDD" id="cd12215">
    <property type="entry name" value="ChiC_BD"/>
    <property type="match status" value="2"/>
</dbReference>
<dbReference type="GO" id="GO:0000272">
    <property type="term" value="P:polysaccharide catabolic process"/>
    <property type="evidence" value="ECO:0007669"/>
    <property type="project" value="UniProtKB-KW"/>
</dbReference>
<dbReference type="Pfam" id="PF02839">
    <property type="entry name" value="CBM_5_12"/>
    <property type="match status" value="1"/>
</dbReference>
<dbReference type="RefSeq" id="WP_012879440.1">
    <property type="nucleotide sequence ID" value="NC_013530.1"/>
</dbReference>
<dbReference type="Gene3D" id="2.60.40.1190">
    <property type="match status" value="1"/>
</dbReference>
<feature type="domain" description="GH10" evidence="8">
    <location>
        <begin position="381"/>
        <end position="752"/>
    </location>
</feature>
<dbReference type="Pfam" id="PF02018">
    <property type="entry name" value="CBM_4_9"/>
    <property type="match status" value="1"/>
</dbReference>
<evidence type="ECO:0000313" key="10">
    <source>
        <dbReference type="Proteomes" id="UP000002255"/>
    </source>
</evidence>
<protein>
    <recommendedName>
        <fullName evidence="7">Beta-xylanase</fullName>
        <ecNumber evidence="7">3.2.1.8</ecNumber>
    </recommendedName>
</protein>
<dbReference type="GO" id="GO:0030246">
    <property type="term" value="F:carbohydrate binding"/>
    <property type="evidence" value="ECO:0007669"/>
    <property type="project" value="InterPro"/>
</dbReference>